<feature type="domain" description="HTH lysR-type" evidence="5">
    <location>
        <begin position="16"/>
        <end position="73"/>
    </location>
</feature>
<dbReference type="Pfam" id="PF03466">
    <property type="entry name" value="LysR_substrate"/>
    <property type="match status" value="1"/>
</dbReference>
<protein>
    <submittedName>
        <fullName evidence="6">LysR family nitrogen assimilation transcriptional regulator</fullName>
    </submittedName>
</protein>
<dbReference type="RefSeq" id="WP_244951454.1">
    <property type="nucleotide sequence ID" value="NZ_JAATIZ010000003.1"/>
</dbReference>
<dbReference type="PROSITE" id="PS50931">
    <property type="entry name" value="HTH_LYSR"/>
    <property type="match status" value="1"/>
</dbReference>
<dbReference type="Pfam" id="PF00126">
    <property type="entry name" value="HTH_1"/>
    <property type="match status" value="1"/>
</dbReference>
<evidence type="ECO:0000313" key="6">
    <source>
        <dbReference type="EMBL" id="NJB65566.1"/>
    </source>
</evidence>
<dbReference type="InterPro" id="IPR050950">
    <property type="entry name" value="HTH-type_LysR_regulators"/>
</dbReference>
<dbReference type="Gene3D" id="3.40.190.290">
    <property type="match status" value="1"/>
</dbReference>
<gene>
    <name evidence="6" type="ORF">GGR41_001815</name>
</gene>
<evidence type="ECO:0000313" key="7">
    <source>
        <dbReference type="Proteomes" id="UP000783934"/>
    </source>
</evidence>
<keyword evidence="2" id="KW-0805">Transcription regulation</keyword>
<keyword evidence="7" id="KW-1185">Reference proteome</keyword>
<dbReference type="Gene3D" id="1.10.10.10">
    <property type="entry name" value="Winged helix-like DNA-binding domain superfamily/Winged helix DNA-binding domain"/>
    <property type="match status" value="1"/>
</dbReference>
<accession>A0ABX0WS30</accession>
<dbReference type="InterPro" id="IPR005119">
    <property type="entry name" value="LysR_subst-bd"/>
</dbReference>
<name>A0ABX0WS30_9BURK</name>
<dbReference type="Proteomes" id="UP000783934">
    <property type="component" value="Unassembled WGS sequence"/>
</dbReference>
<evidence type="ECO:0000259" key="5">
    <source>
        <dbReference type="PROSITE" id="PS50931"/>
    </source>
</evidence>
<sequence>MSNQHNGLKPLQDYTMDLKQLKYFTQVAELGSYTRAAEVTHVAQPVLSRQIRKLETELHQNLLIRHGRGVVLTDAGRTLLAHSRIILQQLDQAQEDLSLSEGKLTGHINLGLPPTVARTISLDLVRIFKRDFPDARLTLTEALTFNIEEGLHLGRLNIGLLYNPTSTENLETRLLAKEALYLICDKHSPYIQGRESISLRELADIPLIMPSDSNTFRSLLEQEMLKLDLKPQIELEINSVGVITQLLGVGMGAAILSRSVLDFIPDRSLLRAVPIENPCLVNRLYLAYSSKRLQTKLQRKLVDILIQLCDQHFSKNYPTGVVG</sequence>
<evidence type="ECO:0000256" key="1">
    <source>
        <dbReference type="ARBA" id="ARBA00009437"/>
    </source>
</evidence>
<keyword evidence="4" id="KW-0804">Transcription</keyword>
<dbReference type="SUPFAM" id="SSF53850">
    <property type="entry name" value="Periplasmic binding protein-like II"/>
    <property type="match status" value="1"/>
</dbReference>
<comment type="similarity">
    <text evidence="1">Belongs to the LysR transcriptional regulatory family.</text>
</comment>
<organism evidence="6 7">
    <name type="scientific">Paenalcaligenes hominis</name>
    <dbReference type="NCBI Taxonomy" id="643674"/>
    <lineage>
        <taxon>Bacteria</taxon>
        <taxon>Pseudomonadati</taxon>
        <taxon>Pseudomonadota</taxon>
        <taxon>Betaproteobacteria</taxon>
        <taxon>Burkholderiales</taxon>
        <taxon>Alcaligenaceae</taxon>
        <taxon>Paenalcaligenes</taxon>
    </lineage>
</organism>
<evidence type="ECO:0000256" key="3">
    <source>
        <dbReference type="ARBA" id="ARBA00023125"/>
    </source>
</evidence>
<dbReference type="InterPro" id="IPR036390">
    <property type="entry name" value="WH_DNA-bd_sf"/>
</dbReference>
<dbReference type="InterPro" id="IPR036388">
    <property type="entry name" value="WH-like_DNA-bd_sf"/>
</dbReference>
<keyword evidence="3" id="KW-0238">DNA-binding</keyword>
<evidence type="ECO:0000256" key="2">
    <source>
        <dbReference type="ARBA" id="ARBA00023015"/>
    </source>
</evidence>
<reference evidence="6 7" key="1">
    <citation type="submission" date="2020-03" db="EMBL/GenBank/DDBJ databases">
        <title>Genomic Encyclopedia of Type Strains, Phase IV (KMG-IV): sequencing the most valuable type-strain genomes for metagenomic binning, comparative biology and taxonomic classification.</title>
        <authorList>
            <person name="Goeker M."/>
        </authorList>
    </citation>
    <scope>NUCLEOTIDE SEQUENCE [LARGE SCALE GENOMIC DNA]</scope>
    <source>
        <strain evidence="6 7">DSM 26613</strain>
    </source>
</reference>
<dbReference type="PANTHER" id="PTHR30419">
    <property type="entry name" value="HTH-TYPE TRANSCRIPTIONAL REGULATOR YBHD"/>
    <property type="match status" value="1"/>
</dbReference>
<proteinExistence type="inferred from homology"/>
<comment type="caution">
    <text evidence="6">The sequence shown here is derived from an EMBL/GenBank/DDBJ whole genome shotgun (WGS) entry which is preliminary data.</text>
</comment>
<evidence type="ECO:0000256" key="4">
    <source>
        <dbReference type="ARBA" id="ARBA00023163"/>
    </source>
</evidence>
<dbReference type="EMBL" id="JAATIZ010000003">
    <property type="protein sequence ID" value="NJB65566.1"/>
    <property type="molecule type" value="Genomic_DNA"/>
</dbReference>
<dbReference type="PRINTS" id="PR00039">
    <property type="entry name" value="HTHLYSR"/>
</dbReference>
<dbReference type="SUPFAM" id="SSF46785">
    <property type="entry name" value="Winged helix' DNA-binding domain"/>
    <property type="match status" value="1"/>
</dbReference>
<dbReference type="InterPro" id="IPR000847">
    <property type="entry name" value="LysR_HTH_N"/>
</dbReference>